<proteinExistence type="predicted"/>
<accession>A0A151T1J9</accession>
<reference evidence="2 3" key="1">
    <citation type="journal article" date="2012" name="Nat. Biotechnol.">
        <title>Draft genome sequence of pigeonpea (Cajanus cajan), an orphan legume crop of resource-poor farmers.</title>
        <authorList>
            <person name="Varshney R.K."/>
            <person name="Chen W."/>
            <person name="Li Y."/>
            <person name="Bharti A.K."/>
            <person name="Saxena R.K."/>
            <person name="Schlueter J.A."/>
            <person name="Donoghue M.T."/>
            <person name="Azam S."/>
            <person name="Fan G."/>
            <person name="Whaley A.M."/>
            <person name="Farmer A.D."/>
            <person name="Sheridan J."/>
            <person name="Iwata A."/>
            <person name="Tuteja R."/>
            <person name="Penmetsa R.V."/>
            <person name="Wu W."/>
            <person name="Upadhyaya H.D."/>
            <person name="Yang S.P."/>
            <person name="Shah T."/>
            <person name="Saxena K.B."/>
            <person name="Michael T."/>
            <person name="McCombie W.R."/>
            <person name="Yang B."/>
            <person name="Zhang G."/>
            <person name="Yang H."/>
            <person name="Wang J."/>
            <person name="Spillane C."/>
            <person name="Cook D.R."/>
            <person name="May G.D."/>
            <person name="Xu X."/>
            <person name="Jackson S.A."/>
        </authorList>
    </citation>
    <scope>NUCLEOTIDE SEQUENCE [LARGE SCALE GENOMIC DNA]</scope>
    <source>
        <strain evidence="3">cv. Asha</strain>
    </source>
</reference>
<dbReference type="PROSITE" id="PS50878">
    <property type="entry name" value="RT_POL"/>
    <property type="match status" value="1"/>
</dbReference>
<dbReference type="Gramene" id="C.cajan_22675.t">
    <property type="protein sequence ID" value="C.cajan_22675.t.cds1"/>
    <property type="gene ID" value="C.cajan_22675"/>
</dbReference>
<dbReference type="CDD" id="cd01647">
    <property type="entry name" value="RT_LTR"/>
    <property type="match status" value="1"/>
</dbReference>
<dbReference type="InterPro" id="IPR043128">
    <property type="entry name" value="Rev_trsase/Diguanyl_cyclase"/>
</dbReference>
<sequence length="228" mass="25859">MPGLDRGLVEHKLPMIPGKKLVKQSPRRFAPEVIKKIKEEIERLLKAKFIRTSRYAEWISNVVPVIKKNGKLKVCIDFRDLNAATPKDEYPMPIAETMIDAVASNEIMSLLDGYSGYNQIYIAVNDVSKTAFRCPGALGVYEWVMMPFGLKNAGATYQKTMNLIFHDLIGKFVQVYIDDIIVGSKQKEDHLGHLRLSFERMRKHGLKMNPLKCAFGVTTGEFLGFVIH</sequence>
<dbReference type="EMBL" id="CM003611">
    <property type="protein sequence ID" value="KYP60924.1"/>
    <property type="molecule type" value="Genomic_DNA"/>
</dbReference>
<evidence type="ECO:0000313" key="2">
    <source>
        <dbReference type="EMBL" id="KYP60924.1"/>
    </source>
</evidence>
<feature type="domain" description="Reverse transcriptase" evidence="1">
    <location>
        <begin position="1"/>
        <end position="227"/>
    </location>
</feature>
<protein>
    <submittedName>
        <fullName evidence="2">Transposon Ty3-I Gag-Pol polyprotein</fullName>
    </submittedName>
</protein>
<dbReference type="SUPFAM" id="SSF56672">
    <property type="entry name" value="DNA/RNA polymerases"/>
    <property type="match status" value="1"/>
</dbReference>
<gene>
    <name evidence="2" type="ORF">KK1_023345</name>
</gene>
<dbReference type="InterPro" id="IPR000477">
    <property type="entry name" value="RT_dom"/>
</dbReference>
<keyword evidence="3" id="KW-1185">Reference proteome</keyword>
<dbReference type="Pfam" id="PF00078">
    <property type="entry name" value="RVT_1"/>
    <property type="match status" value="1"/>
</dbReference>
<evidence type="ECO:0000313" key="3">
    <source>
        <dbReference type="Proteomes" id="UP000075243"/>
    </source>
</evidence>
<dbReference type="PANTHER" id="PTHR24559">
    <property type="entry name" value="TRANSPOSON TY3-I GAG-POL POLYPROTEIN"/>
    <property type="match status" value="1"/>
</dbReference>
<dbReference type="Gene3D" id="3.30.70.270">
    <property type="match status" value="1"/>
</dbReference>
<dbReference type="PANTHER" id="PTHR24559:SF439">
    <property type="entry name" value="RETROTRANSPOSON, UNCLASSIFIED-LIKE PROTEIN"/>
    <property type="match status" value="1"/>
</dbReference>
<evidence type="ECO:0000259" key="1">
    <source>
        <dbReference type="PROSITE" id="PS50878"/>
    </source>
</evidence>
<dbReference type="InterPro" id="IPR053134">
    <property type="entry name" value="RNA-dir_DNA_polymerase"/>
</dbReference>
<organism evidence="2 3">
    <name type="scientific">Cajanus cajan</name>
    <name type="common">Pigeon pea</name>
    <name type="synonym">Cajanus indicus</name>
    <dbReference type="NCBI Taxonomy" id="3821"/>
    <lineage>
        <taxon>Eukaryota</taxon>
        <taxon>Viridiplantae</taxon>
        <taxon>Streptophyta</taxon>
        <taxon>Embryophyta</taxon>
        <taxon>Tracheophyta</taxon>
        <taxon>Spermatophyta</taxon>
        <taxon>Magnoliopsida</taxon>
        <taxon>eudicotyledons</taxon>
        <taxon>Gunneridae</taxon>
        <taxon>Pentapetalae</taxon>
        <taxon>rosids</taxon>
        <taxon>fabids</taxon>
        <taxon>Fabales</taxon>
        <taxon>Fabaceae</taxon>
        <taxon>Papilionoideae</taxon>
        <taxon>50 kb inversion clade</taxon>
        <taxon>NPAAA clade</taxon>
        <taxon>indigoferoid/millettioid clade</taxon>
        <taxon>Phaseoleae</taxon>
        <taxon>Cajanus</taxon>
    </lineage>
</organism>
<dbReference type="AlphaFoldDB" id="A0A151T1J9"/>
<name>A0A151T1J9_CAJCA</name>
<dbReference type="Gene3D" id="3.10.10.10">
    <property type="entry name" value="HIV Type 1 Reverse Transcriptase, subunit A, domain 1"/>
    <property type="match status" value="1"/>
</dbReference>
<dbReference type="InterPro" id="IPR043502">
    <property type="entry name" value="DNA/RNA_pol_sf"/>
</dbReference>
<dbReference type="Proteomes" id="UP000075243">
    <property type="component" value="Chromosome 9"/>
</dbReference>